<dbReference type="PANTHER" id="PTHR14499">
    <property type="entry name" value="POTASSIUM CHANNEL TETRAMERIZATION DOMAIN-CONTAINING"/>
    <property type="match status" value="1"/>
</dbReference>
<comment type="subcellular location">
    <subcellularLocation>
        <location evidence="1">Cytoplasm</location>
        <location evidence="1">Cytosol</location>
    </subcellularLocation>
</comment>
<evidence type="ECO:0000256" key="2">
    <source>
        <dbReference type="ARBA" id="ARBA00040260"/>
    </source>
</evidence>
<gene>
    <name evidence="5" type="primary">LOC109476268</name>
</gene>
<sequence length="284" mass="32470">MEGEQQDFPEVVCLNVGGLHFTTSLSTLRKREDSMLAAMFSGRHHVTKDKDGRYFIDRDGTNFGHVLNFLRSDELPPPAVASSVVTEAEFYNIHDLVEQTFNKMPSLFAQHVLKRERTKYAQDYPKILGIMQEIASKARQGIEASCRKRGFSTFRSKSTLTELVVVISDPKSAEIPSEVLDQKSHDCVTEKAFDLSFSLDDVGDVDKFRHYVLTEFTRVEHVGLPRQCSYKVCFGTECLDVVSPRSLFGPRWLTPQEHEEHCACVTREIRCLATLFTFRFTWDK</sequence>
<dbReference type="PANTHER" id="PTHR14499:SF145">
    <property type="entry name" value="POTASSIUM CHANNEL REGULATORY PROTEIN-LIKE"/>
    <property type="match status" value="1"/>
</dbReference>
<evidence type="ECO:0000256" key="1">
    <source>
        <dbReference type="ARBA" id="ARBA00004514"/>
    </source>
</evidence>
<dbReference type="AlphaFoldDB" id="A0A6P4ZNW0"/>
<dbReference type="Pfam" id="PF02214">
    <property type="entry name" value="BTB_2"/>
    <property type="match status" value="1"/>
</dbReference>
<dbReference type="KEGG" id="bbel:109476268"/>
<dbReference type="SUPFAM" id="SSF54695">
    <property type="entry name" value="POZ domain"/>
    <property type="match status" value="1"/>
</dbReference>
<dbReference type="InterPro" id="IPR057891">
    <property type="entry name" value="BTB_KCTD7"/>
</dbReference>
<dbReference type="InterPro" id="IPR000210">
    <property type="entry name" value="BTB/POZ_dom"/>
</dbReference>
<accession>A0A6P4ZNW0</accession>
<dbReference type="CDD" id="cd18366">
    <property type="entry name" value="BTB_POZ_KCTD7"/>
    <property type="match status" value="1"/>
</dbReference>
<keyword evidence="4" id="KW-1185">Reference proteome</keyword>
<dbReference type="FunFam" id="3.30.710.10:FF:000046">
    <property type="entry name" value="BTB/POZ domain-containing protein KCTD7 isoform X1"/>
    <property type="match status" value="1"/>
</dbReference>
<dbReference type="SMART" id="SM00225">
    <property type="entry name" value="BTB"/>
    <property type="match status" value="1"/>
</dbReference>
<organism evidence="4 5">
    <name type="scientific">Branchiostoma belcheri</name>
    <name type="common">Amphioxus</name>
    <dbReference type="NCBI Taxonomy" id="7741"/>
    <lineage>
        <taxon>Eukaryota</taxon>
        <taxon>Metazoa</taxon>
        <taxon>Chordata</taxon>
        <taxon>Cephalochordata</taxon>
        <taxon>Leptocardii</taxon>
        <taxon>Amphioxiformes</taxon>
        <taxon>Branchiostomatidae</taxon>
        <taxon>Branchiostoma</taxon>
    </lineage>
</organism>
<name>A0A6P4ZNW0_BRABE</name>
<dbReference type="InterPro" id="IPR003131">
    <property type="entry name" value="T1-type_BTB"/>
</dbReference>
<dbReference type="RefSeq" id="XP_019632712.1">
    <property type="nucleotide sequence ID" value="XM_019777153.1"/>
</dbReference>
<reference evidence="5" key="1">
    <citation type="submission" date="2025-08" db="UniProtKB">
        <authorList>
            <consortium name="RefSeq"/>
        </authorList>
    </citation>
    <scope>IDENTIFICATION</scope>
    <source>
        <tissue evidence="5">Gonad</tissue>
    </source>
</reference>
<dbReference type="OrthoDB" id="2414723at2759"/>
<dbReference type="Gene3D" id="3.30.710.10">
    <property type="entry name" value="Potassium Channel Kv1.1, Chain A"/>
    <property type="match status" value="1"/>
</dbReference>
<feature type="domain" description="BTB" evidence="3">
    <location>
        <begin position="10"/>
        <end position="108"/>
    </location>
</feature>
<proteinExistence type="predicted"/>
<evidence type="ECO:0000313" key="4">
    <source>
        <dbReference type="Proteomes" id="UP000515135"/>
    </source>
</evidence>
<dbReference type="GeneID" id="109476268"/>
<protein>
    <recommendedName>
        <fullName evidence="2">BTB/POZ domain-containing protein KCTD7</fullName>
    </recommendedName>
</protein>
<evidence type="ECO:0000259" key="3">
    <source>
        <dbReference type="SMART" id="SM00225"/>
    </source>
</evidence>
<dbReference type="Proteomes" id="UP000515135">
    <property type="component" value="Unplaced"/>
</dbReference>
<evidence type="ECO:0000313" key="5">
    <source>
        <dbReference type="RefSeq" id="XP_019632712.1"/>
    </source>
</evidence>
<dbReference type="GO" id="GO:0051260">
    <property type="term" value="P:protein homooligomerization"/>
    <property type="evidence" value="ECO:0007669"/>
    <property type="project" value="InterPro"/>
</dbReference>
<dbReference type="InterPro" id="IPR011333">
    <property type="entry name" value="SKP1/BTB/POZ_sf"/>
</dbReference>